<dbReference type="SUPFAM" id="SSF57667">
    <property type="entry name" value="beta-beta-alpha zinc fingers"/>
    <property type="match status" value="1"/>
</dbReference>
<dbReference type="EMBL" id="CM015712">
    <property type="protein sequence ID" value="KAF3706853.1"/>
    <property type="molecule type" value="Genomic_DNA"/>
</dbReference>
<organism evidence="3 4">
    <name type="scientific">Channa argus</name>
    <name type="common">Northern snakehead</name>
    <name type="synonym">Ophicephalus argus</name>
    <dbReference type="NCBI Taxonomy" id="215402"/>
    <lineage>
        <taxon>Eukaryota</taxon>
        <taxon>Metazoa</taxon>
        <taxon>Chordata</taxon>
        <taxon>Craniata</taxon>
        <taxon>Vertebrata</taxon>
        <taxon>Euteleostomi</taxon>
        <taxon>Actinopterygii</taxon>
        <taxon>Neopterygii</taxon>
        <taxon>Teleostei</taxon>
        <taxon>Neoteleostei</taxon>
        <taxon>Acanthomorphata</taxon>
        <taxon>Anabantaria</taxon>
        <taxon>Anabantiformes</taxon>
        <taxon>Channoidei</taxon>
        <taxon>Channidae</taxon>
        <taxon>Channa</taxon>
    </lineage>
</organism>
<evidence type="ECO:0000313" key="4">
    <source>
        <dbReference type="Proteomes" id="UP000503349"/>
    </source>
</evidence>
<sequence length="120" mass="13398">MEDKWNRAAGPLQSSSWIKNCHEDPIQGVQRDQTDPESGASAAQIKTEAEGEDCGGSEPEFDPAEVVNSSLIILTLRTVETTGERPYWCFTCDRVFSQLSCVYKHPCQRRHLISTLVNPT</sequence>
<dbReference type="AlphaFoldDB" id="A0A6G1QX20"/>
<dbReference type="Gene3D" id="3.30.160.60">
    <property type="entry name" value="Classic Zinc Finger"/>
    <property type="match status" value="1"/>
</dbReference>
<dbReference type="PROSITE" id="PS00028">
    <property type="entry name" value="ZINC_FINGER_C2H2_1"/>
    <property type="match status" value="1"/>
</dbReference>
<gene>
    <name evidence="3" type="ORF">EXN66_Car000023</name>
</gene>
<protein>
    <recommendedName>
        <fullName evidence="2">C2H2-type domain-containing protein</fullName>
    </recommendedName>
</protein>
<reference evidence="3 4" key="1">
    <citation type="submission" date="2019-02" db="EMBL/GenBank/DDBJ databases">
        <title>Opniocepnalus argus genome.</title>
        <authorList>
            <person name="Zhou C."/>
            <person name="Xiao S."/>
        </authorList>
    </citation>
    <scope>NUCLEOTIDE SEQUENCE [LARGE SCALE GENOMIC DNA]</scope>
    <source>
        <strain evidence="3">OARG1902GOOAL</strain>
        <tissue evidence="3">Muscle</tissue>
    </source>
</reference>
<evidence type="ECO:0000313" key="3">
    <source>
        <dbReference type="EMBL" id="KAF3706853.1"/>
    </source>
</evidence>
<evidence type="ECO:0000259" key="2">
    <source>
        <dbReference type="PROSITE" id="PS00028"/>
    </source>
</evidence>
<proteinExistence type="predicted"/>
<evidence type="ECO:0000256" key="1">
    <source>
        <dbReference type="SAM" id="MobiDB-lite"/>
    </source>
</evidence>
<reference evidence="4" key="2">
    <citation type="submission" date="2019-02" db="EMBL/GenBank/DDBJ databases">
        <title>Opniocepnalus argus Var Kimnra genome.</title>
        <authorList>
            <person name="Zhou C."/>
            <person name="Xiao S."/>
        </authorList>
    </citation>
    <scope>NUCLEOTIDE SEQUENCE [LARGE SCALE GENOMIC DNA]</scope>
</reference>
<name>A0A6G1QX20_CHAAH</name>
<feature type="region of interest" description="Disordered" evidence="1">
    <location>
        <begin position="1"/>
        <end position="58"/>
    </location>
</feature>
<dbReference type="Proteomes" id="UP000503349">
    <property type="component" value="Chromosome 1"/>
</dbReference>
<feature type="domain" description="C2H2-type" evidence="2">
    <location>
        <begin position="89"/>
        <end position="111"/>
    </location>
</feature>
<accession>A0A6G1QX20</accession>
<dbReference type="InterPro" id="IPR013087">
    <property type="entry name" value="Znf_C2H2_type"/>
</dbReference>
<keyword evidence="4" id="KW-1185">Reference proteome</keyword>
<dbReference type="InterPro" id="IPR036236">
    <property type="entry name" value="Znf_C2H2_sf"/>
</dbReference>